<gene>
    <name evidence="1" type="ORF">CAPTEDRAFT_200245</name>
</gene>
<proteinExistence type="predicted"/>
<dbReference type="EnsemblMetazoa" id="CapteT200245">
    <property type="protein sequence ID" value="CapteP200245"/>
    <property type="gene ID" value="CapteG200245"/>
</dbReference>
<dbReference type="HOGENOM" id="CLU_1972568_0_0_1"/>
<name>R7UWV0_CAPTE</name>
<accession>R7UWV0</accession>
<keyword evidence="3" id="KW-1185">Reference proteome</keyword>
<organism evidence="1">
    <name type="scientific">Capitella teleta</name>
    <name type="common">Polychaete worm</name>
    <dbReference type="NCBI Taxonomy" id="283909"/>
    <lineage>
        <taxon>Eukaryota</taxon>
        <taxon>Metazoa</taxon>
        <taxon>Spiralia</taxon>
        <taxon>Lophotrochozoa</taxon>
        <taxon>Annelida</taxon>
        <taxon>Polychaeta</taxon>
        <taxon>Sedentaria</taxon>
        <taxon>Scolecida</taxon>
        <taxon>Capitellidae</taxon>
        <taxon>Capitella</taxon>
    </lineage>
</organism>
<reference evidence="1 3" key="2">
    <citation type="journal article" date="2013" name="Nature">
        <title>Insights into bilaterian evolution from three spiralian genomes.</title>
        <authorList>
            <person name="Simakov O."/>
            <person name="Marletaz F."/>
            <person name="Cho S.J."/>
            <person name="Edsinger-Gonzales E."/>
            <person name="Havlak P."/>
            <person name="Hellsten U."/>
            <person name="Kuo D.H."/>
            <person name="Larsson T."/>
            <person name="Lv J."/>
            <person name="Arendt D."/>
            <person name="Savage R."/>
            <person name="Osoegawa K."/>
            <person name="de Jong P."/>
            <person name="Grimwood J."/>
            <person name="Chapman J.A."/>
            <person name="Shapiro H."/>
            <person name="Aerts A."/>
            <person name="Otillar R.P."/>
            <person name="Terry A.Y."/>
            <person name="Boore J.L."/>
            <person name="Grigoriev I.V."/>
            <person name="Lindberg D.R."/>
            <person name="Seaver E.C."/>
            <person name="Weisblat D.A."/>
            <person name="Putnam N.H."/>
            <person name="Rokhsar D.S."/>
        </authorList>
    </citation>
    <scope>NUCLEOTIDE SEQUENCE</scope>
    <source>
        <strain evidence="1 3">I ESC-2004</strain>
    </source>
</reference>
<dbReference type="EMBL" id="AMQN01000915">
    <property type="status" value="NOT_ANNOTATED_CDS"/>
    <property type="molecule type" value="Genomic_DNA"/>
</dbReference>
<reference evidence="3" key="1">
    <citation type="submission" date="2012-12" db="EMBL/GenBank/DDBJ databases">
        <authorList>
            <person name="Hellsten U."/>
            <person name="Grimwood J."/>
            <person name="Chapman J.A."/>
            <person name="Shapiro H."/>
            <person name="Aerts A."/>
            <person name="Otillar R.P."/>
            <person name="Terry A.Y."/>
            <person name="Boore J.L."/>
            <person name="Simakov O."/>
            <person name="Marletaz F."/>
            <person name="Cho S.-J."/>
            <person name="Edsinger-Gonzales E."/>
            <person name="Havlak P."/>
            <person name="Kuo D.-H."/>
            <person name="Larsson T."/>
            <person name="Lv J."/>
            <person name="Arendt D."/>
            <person name="Savage R."/>
            <person name="Osoegawa K."/>
            <person name="de Jong P."/>
            <person name="Lindberg D.R."/>
            <person name="Seaver E.C."/>
            <person name="Weisblat D.A."/>
            <person name="Putnam N.H."/>
            <person name="Grigoriev I.V."/>
            <person name="Rokhsar D.S."/>
        </authorList>
    </citation>
    <scope>NUCLEOTIDE SEQUENCE</scope>
    <source>
        <strain evidence="3">I ESC-2004</strain>
    </source>
</reference>
<dbReference type="EMBL" id="KB297234">
    <property type="protein sequence ID" value="ELU10804.1"/>
    <property type="molecule type" value="Genomic_DNA"/>
</dbReference>
<dbReference type="AlphaFoldDB" id="R7UWV0"/>
<dbReference type="OrthoDB" id="2444593at2759"/>
<evidence type="ECO:0000313" key="2">
    <source>
        <dbReference type="EnsemblMetazoa" id="CapteP200245"/>
    </source>
</evidence>
<evidence type="ECO:0000313" key="1">
    <source>
        <dbReference type="EMBL" id="ELU10804.1"/>
    </source>
</evidence>
<sequence>MPKLASFGWKQDKSGSNVRWQSFKASREWLNRFKIRHKISLHQATHISQMPKKEINVRVNGFLGLAIRARSLRQYCLQDISNMDETLTWFKMPGNSTTDFEYGECDCDSQWTTEKELHNNSQMFQWC</sequence>
<evidence type="ECO:0000313" key="3">
    <source>
        <dbReference type="Proteomes" id="UP000014760"/>
    </source>
</evidence>
<dbReference type="Proteomes" id="UP000014760">
    <property type="component" value="Unassembled WGS sequence"/>
</dbReference>
<protein>
    <recommendedName>
        <fullName evidence="4">HTH CENPB-type domain-containing protein</fullName>
    </recommendedName>
</protein>
<evidence type="ECO:0008006" key="4">
    <source>
        <dbReference type="Google" id="ProtNLM"/>
    </source>
</evidence>
<reference evidence="2" key="3">
    <citation type="submission" date="2015-06" db="UniProtKB">
        <authorList>
            <consortium name="EnsemblMetazoa"/>
        </authorList>
    </citation>
    <scope>IDENTIFICATION</scope>
</reference>